<organism evidence="8 9">
    <name type="scientific">Porphyromonas miyakawae</name>
    <dbReference type="NCBI Taxonomy" id="3137470"/>
    <lineage>
        <taxon>Bacteria</taxon>
        <taxon>Pseudomonadati</taxon>
        <taxon>Bacteroidota</taxon>
        <taxon>Bacteroidia</taxon>
        <taxon>Bacteroidales</taxon>
        <taxon>Porphyromonadaceae</taxon>
        <taxon>Porphyromonas</taxon>
    </lineage>
</organism>
<keyword evidence="2 7" id="KW-0031">Aminopeptidase</keyword>
<dbReference type="Gene3D" id="2.40.10.10">
    <property type="entry name" value="Trypsin-like serine proteases"/>
    <property type="match status" value="1"/>
</dbReference>
<protein>
    <recommendedName>
        <fullName evidence="7">Dipeptidyl-peptidase</fullName>
        <ecNumber evidence="7">3.4.14.-</ecNumber>
    </recommendedName>
</protein>
<dbReference type="PANTHER" id="PTHR38469:SF1">
    <property type="entry name" value="PERIPLASMIC PEPTIDASE SUBFAMILY S1B"/>
    <property type="match status" value="1"/>
</dbReference>
<evidence type="ECO:0000256" key="3">
    <source>
        <dbReference type="ARBA" id="ARBA00022670"/>
    </source>
</evidence>
<keyword evidence="3 7" id="KW-0645">Protease</keyword>
<dbReference type="Pfam" id="PF10459">
    <property type="entry name" value="Peptidase_S46"/>
    <property type="match status" value="1"/>
</dbReference>
<dbReference type="InterPro" id="IPR009003">
    <property type="entry name" value="Peptidase_S1_PA"/>
</dbReference>
<accession>A0ABQ0E396</accession>
<evidence type="ECO:0000256" key="1">
    <source>
        <dbReference type="ARBA" id="ARBA00010491"/>
    </source>
</evidence>
<evidence type="ECO:0000313" key="9">
    <source>
        <dbReference type="Proteomes" id="UP001628220"/>
    </source>
</evidence>
<dbReference type="SUPFAM" id="SSF50494">
    <property type="entry name" value="Trypsin-like serine proteases"/>
    <property type="match status" value="1"/>
</dbReference>
<dbReference type="Proteomes" id="UP001628220">
    <property type="component" value="Unassembled WGS sequence"/>
</dbReference>
<evidence type="ECO:0000256" key="2">
    <source>
        <dbReference type="ARBA" id="ARBA00022438"/>
    </source>
</evidence>
<sequence>MRIKYLLCSLLLIVAAQTAHADKGMWILNELNQQNIDRMRELGFNMSVDDLYNLDKPSLARAVVIFGGGCTGITVSDQGLIFTNHHCGYGSIQSQSTVNHDYLKDGFYSATLQDELPIPGLSVRYLKRIDDVTDEVMKAVAGVTNESERINIIRVQSEKIAARYGNDSHVQAEVIPFYAGNKYYAVVYNVFNDVRMVMAPPSSVGKFGGDTDNWMWTRHTGDFSVFRVYADANNNPADYSVNNRPYKPVSFAKVSLAGYREGDYAMTIGFPGSTERYLPSWGIEDMVNNEHNPRIEVRGIKQRIWREAMNADQATRIMYDSKYAQSSNYWKNAIGMNRGIKNLDVIARKQAEEAAFTAWVNKTGQQSLYGNILPELQKNYAASAENTRALYYLFEALWGGTELPRIASMVSHLSRNLSPEEAKEAEKALRETYKDYMPSLDQKVLPEMLKVVRANVPAQYLPDIFTTIDKKFKGNYERYAEYVFKKSVVPYEDKLFATLALPEAKRNKVMKKDPAGELMASVITAIQGVQESVAENYLNIDKGNREYFAARRVMDPERLMPSDANFTMRMSYGSIKGYQPKDGAWYNYYTTEKGVFEKQDPTSHEFAVQPEILDLLRSKNFGQYGENGQLHLCFLSDNDITGGNSGSPVFNGNGELIGLAFDGNWEAMSGDIEFEPDLQRTISVDIRYVLFMIDKWAKGDRLIKELTLVDTPVQKPCCKKEAAKACSKEAAAEKPCCKKEAAKACPKKACDKKPMTRKAA</sequence>
<dbReference type="EC" id="3.4.14.-" evidence="7"/>
<comment type="caution">
    <text evidence="8">The sequence shown here is derived from an EMBL/GenBank/DDBJ whole genome shotgun (WGS) entry which is preliminary data.</text>
</comment>
<evidence type="ECO:0000313" key="8">
    <source>
        <dbReference type="EMBL" id="GAB1252181.1"/>
    </source>
</evidence>
<dbReference type="InterPro" id="IPR043504">
    <property type="entry name" value="Peptidase_S1_PA_chymotrypsin"/>
</dbReference>
<comment type="similarity">
    <text evidence="1 7">Belongs to the peptidase S46 family.</text>
</comment>
<keyword evidence="5 7" id="KW-0378">Hydrolase</keyword>
<dbReference type="InterPro" id="IPR019500">
    <property type="entry name" value="Pep_S46"/>
</dbReference>
<gene>
    <name evidence="8" type="ORF">Tsumi_12870</name>
</gene>
<keyword evidence="9" id="KW-1185">Reference proteome</keyword>
<feature type="signal peptide" evidence="7">
    <location>
        <begin position="1"/>
        <end position="21"/>
    </location>
</feature>
<dbReference type="EMBL" id="BAAFSF010000004">
    <property type="protein sequence ID" value="GAB1252181.1"/>
    <property type="molecule type" value="Genomic_DNA"/>
</dbReference>
<dbReference type="PANTHER" id="PTHR38469">
    <property type="entry name" value="PERIPLASMIC PEPTIDASE SUBFAMILY S1B"/>
    <property type="match status" value="1"/>
</dbReference>
<keyword evidence="4 7" id="KW-0732">Signal</keyword>
<evidence type="ECO:0000256" key="4">
    <source>
        <dbReference type="ARBA" id="ARBA00022729"/>
    </source>
</evidence>
<reference evidence="8 9" key="1">
    <citation type="journal article" date="2025" name="Int. J. Syst. Evol. Microbiol.">
        <title>Desulfovibrio falkowii sp. nov., Porphyromonas miyakawae sp. nov., Mediterraneibacter flintii sp. nov. and Owariibacterium komagatae gen. nov., sp. nov., isolated from human faeces.</title>
        <authorList>
            <person name="Hamaguchi T."/>
            <person name="Ohara M."/>
            <person name="Hisatomi A."/>
            <person name="Sekiguchi K."/>
            <person name="Takeda J.I."/>
            <person name="Ueyama J."/>
            <person name="Ito M."/>
            <person name="Nishiwaki H."/>
            <person name="Ogi T."/>
            <person name="Hirayama M."/>
            <person name="Ohkuma M."/>
            <person name="Sakamoto M."/>
            <person name="Ohno K."/>
        </authorList>
    </citation>
    <scope>NUCLEOTIDE SEQUENCE [LARGE SCALE GENOMIC DNA]</scope>
    <source>
        <strain evidence="8 9">13CB11C</strain>
    </source>
</reference>
<keyword evidence="6 7" id="KW-0720">Serine protease</keyword>
<feature type="chain" id="PRO_5044961900" description="Dipeptidyl-peptidase" evidence="7">
    <location>
        <begin position="22"/>
        <end position="760"/>
    </location>
</feature>
<evidence type="ECO:0000256" key="6">
    <source>
        <dbReference type="ARBA" id="ARBA00022825"/>
    </source>
</evidence>
<name>A0ABQ0E396_9PORP</name>
<evidence type="ECO:0000256" key="5">
    <source>
        <dbReference type="ARBA" id="ARBA00022801"/>
    </source>
</evidence>
<proteinExistence type="inferred from homology"/>
<comment type="function">
    <text evidence="7">Catalyzes the removal of dipeptides from the N-terminus of oligopeptides.</text>
</comment>
<evidence type="ECO:0000256" key="7">
    <source>
        <dbReference type="RuleBase" id="RU366067"/>
    </source>
</evidence>